<gene>
    <name evidence="1" type="ORF">J3R30DRAFT_3460160</name>
</gene>
<comment type="caution">
    <text evidence="1">The sequence shown here is derived from an EMBL/GenBank/DDBJ whole genome shotgun (WGS) entry which is preliminary data.</text>
</comment>
<protein>
    <submittedName>
        <fullName evidence="1">Uncharacterized protein</fullName>
    </submittedName>
</protein>
<reference evidence="1" key="1">
    <citation type="submission" date="2022-08" db="EMBL/GenBank/DDBJ databases">
        <title>A Global Phylogenomic Analysis of the Shiitake Genus Lentinula.</title>
        <authorList>
            <consortium name="DOE Joint Genome Institute"/>
            <person name="Sierra-Patev S."/>
            <person name="Min B."/>
            <person name="Naranjo-Ortiz M."/>
            <person name="Looney B."/>
            <person name="Konkel Z."/>
            <person name="Slot J.C."/>
            <person name="Sakamoto Y."/>
            <person name="Steenwyk J.L."/>
            <person name="Rokas A."/>
            <person name="Carro J."/>
            <person name="Camarero S."/>
            <person name="Ferreira P."/>
            <person name="Molpeceres G."/>
            <person name="Ruiz-Duenas F.J."/>
            <person name="Serrano A."/>
            <person name="Henrissat B."/>
            <person name="Drula E."/>
            <person name="Hughes K.W."/>
            <person name="Mata J.L."/>
            <person name="Ishikawa N.K."/>
            <person name="Vargas-Isla R."/>
            <person name="Ushijima S."/>
            <person name="Smith C.A."/>
            <person name="Ahrendt S."/>
            <person name="Andreopoulos W."/>
            <person name="He G."/>
            <person name="Labutti K."/>
            <person name="Lipzen A."/>
            <person name="Ng V."/>
            <person name="Riley R."/>
            <person name="Sandor L."/>
            <person name="Barry K."/>
            <person name="Martinez A.T."/>
            <person name="Xiao Y."/>
            <person name="Gibbons J.G."/>
            <person name="Terashima K."/>
            <person name="Grigoriev I.V."/>
            <person name="Hibbett D.S."/>
        </authorList>
    </citation>
    <scope>NUCLEOTIDE SEQUENCE</scope>
    <source>
        <strain evidence="1">JLM2183</strain>
    </source>
</reference>
<name>A0A9W9AH53_9AGAR</name>
<dbReference type="EMBL" id="JAOTPV010000005">
    <property type="protein sequence ID" value="KAJ4482511.1"/>
    <property type="molecule type" value="Genomic_DNA"/>
</dbReference>
<dbReference type="AlphaFoldDB" id="A0A9W9AH53"/>
<sequence>MPTTFIRGTSPSYHDLYSKSLLIDHSIKSPSLDTPDECELKDFFFGLYSFKSTHGDIFSDDSESLSSGSATEIDEDEIQSVFALDRDSYDFESQLPSSMVIAIQAMLDEPDIYETTTKVGENHKRLNPDAVPFVPPPQFADSIGTRTRLPSIIRARVPAPSSPLFPLLPPPSRKSRKAIPTWISILHSASTAIPVDSSILTERATELAHSRFWHSAALAELAQHLCWEAANADVVPEAMAPFAWEVYQAVHVAFDEDTANSFVWHLRESLIGTFKGCWCATESSKAISYSFTPSEEYVTSATRLAAFIGDLFTFDLIRVQHIKMCLNILVHELTSLEHITAISVLIDHAGERFWCYAGGRCSTDTTSSTMVESSRQMIDLFLSNFLPKTAMLQNGSSVLAKTVEAGSGDKEKKVQEILDIVARWC</sequence>
<evidence type="ECO:0000313" key="2">
    <source>
        <dbReference type="Proteomes" id="UP001150266"/>
    </source>
</evidence>
<dbReference type="Proteomes" id="UP001150266">
    <property type="component" value="Unassembled WGS sequence"/>
</dbReference>
<dbReference type="OrthoDB" id="3071225at2759"/>
<accession>A0A9W9AH53</accession>
<organism evidence="1 2">
    <name type="scientific">Lentinula aciculospora</name>
    <dbReference type="NCBI Taxonomy" id="153920"/>
    <lineage>
        <taxon>Eukaryota</taxon>
        <taxon>Fungi</taxon>
        <taxon>Dikarya</taxon>
        <taxon>Basidiomycota</taxon>
        <taxon>Agaricomycotina</taxon>
        <taxon>Agaricomycetes</taxon>
        <taxon>Agaricomycetidae</taxon>
        <taxon>Agaricales</taxon>
        <taxon>Marasmiineae</taxon>
        <taxon>Omphalotaceae</taxon>
        <taxon>Lentinula</taxon>
    </lineage>
</organism>
<keyword evidence="2" id="KW-1185">Reference proteome</keyword>
<proteinExistence type="predicted"/>
<evidence type="ECO:0000313" key="1">
    <source>
        <dbReference type="EMBL" id="KAJ4482511.1"/>
    </source>
</evidence>